<evidence type="ECO:0000313" key="6">
    <source>
        <dbReference type="EMBL" id="MCQ4768918.1"/>
    </source>
</evidence>
<feature type="binding site" evidence="5">
    <location>
        <position position="62"/>
    </location>
    <ligand>
        <name>[4Fe-4S] cluster</name>
        <dbReference type="ChEBI" id="CHEBI:49883"/>
        <note>4Fe-4S-S-AdoMet</note>
    </ligand>
</feature>
<dbReference type="PANTHER" id="PTHR43075:SF1">
    <property type="entry name" value="FORMATE LYASE ACTIVATING ENZYME, PUTATIVE (AFU_ORTHOLOGUE AFUA_2G15630)-RELATED"/>
    <property type="match status" value="1"/>
</dbReference>
<dbReference type="PIRSF" id="PIRSF004869">
    <property type="entry name" value="PflX_prd"/>
    <property type="match status" value="1"/>
</dbReference>
<organism evidence="6 7">
    <name type="scientific">Intestinimonas massiliensis</name>
    <name type="common">ex Afouda et al. 2020</name>
    <dbReference type="NCBI Taxonomy" id="1673721"/>
    <lineage>
        <taxon>Bacteria</taxon>
        <taxon>Bacillati</taxon>
        <taxon>Bacillota</taxon>
        <taxon>Clostridia</taxon>
        <taxon>Eubacteriales</taxon>
        <taxon>Intestinimonas</taxon>
    </lineage>
</organism>
<protein>
    <submittedName>
        <fullName evidence="6">Radical SAM protein</fullName>
    </submittedName>
</protein>
<dbReference type="Proteomes" id="UP001204562">
    <property type="component" value="Unassembled WGS sequence"/>
</dbReference>
<reference evidence="6" key="1">
    <citation type="submission" date="2022-06" db="EMBL/GenBank/DDBJ databases">
        <title>Isolation of gut microbiota from human fecal samples.</title>
        <authorList>
            <person name="Pamer E.G."/>
            <person name="Barat B."/>
            <person name="Waligurski E."/>
            <person name="Medina S."/>
            <person name="Paddock L."/>
            <person name="Mostad J."/>
        </authorList>
    </citation>
    <scope>NUCLEOTIDE SEQUENCE</scope>
    <source>
        <strain evidence="6">DFI.9.91</strain>
    </source>
</reference>
<dbReference type="Gene3D" id="3.20.20.70">
    <property type="entry name" value="Aldolase class I"/>
    <property type="match status" value="1"/>
</dbReference>
<evidence type="ECO:0000256" key="3">
    <source>
        <dbReference type="ARBA" id="ARBA00023004"/>
    </source>
</evidence>
<gene>
    <name evidence="6" type="ORF">NE579_00360</name>
</gene>
<dbReference type="AlphaFoldDB" id="A0AAW5JGE4"/>
<keyword evidence="1 5" id="KW-0949">S-adenosyl-L-methionine</keyword>
<dbReference type="GO" id="GO:0051536">
    <property type="term" value="F:iron-sulfur cluster binding"/>
    <property type="evidence" value="ECO:0007669"/>
    <property type="project" value="UniProtKB-KW"/>
</dbReference>
<dbReference type="CDD" id="cd01335">
    <property type="entry name" value="Radical_SAM"/>
    <property type="match status" value="1"/>
</dbReference>
<evidence type="ECO:0000256" key="2">
    <source>
        <dbReference type="ARBA" id="ARBA00022723"/>
    </source>
</evidence>
<comment type="cofactor">
    <cofactor evidence="5">
        <name>[4Fe-4S] cluster</name>
        <dbReference type="ChEBI" id="CHEBI:49883"/>
    </cofactor>
    <text evidence="5">Binds 1 [4Fe-4S] cluster. The cluster is coordinated with 3 cysteines and an exchangeable S-adenosyl-L-methionine.</text>
</comment>
<sequence length="292" mass="32074">MRCNLCPRQCGALRTETAGEGRCRMPGVPVVARAALHMWEEPPISGTNGSGTVFFSGCALGCVFCQNHRISQEDFGRPVTVERLREICCELIGQGAHNVNLVNPTHYAHVVARMLDEPLPVPVVWNSGGYDRVETLRSLEGKIQIYLPDLKYRTPALAERYSGAADYPETAAAAIREMVRQTGPYELGPDGLLRRGVIVRHLILPGRVNEAKAVMDWVAETFPAGTVLFSLMRQYVPQGRAAEFPEIDRKLRASEARTAAEYMENLGLEGFVQEGAAADSGYIPPFDLTGVE</sequence>
<feature type="binding site" evidence="5">
    <location>
        <position position="65"/>
    </location>
    <ligand>
        <name>[4Fe-4S] cluster</name>
        <dbReference type="ChEBI" id="CHEBI:49883"/>
        <note>4Fe-4S-S-AdoMet</note>
    </ligand>
</feature>
<keyword evidence="4 5" id="KW-0411">Iron-sulfur</keyword>
<dbReference type="PANTHER" id="PTHR43075">
    <property type="entry name" value="FORMATE LYASE ACTIVATING ENZYME, PUTATIVE (AFU_ORTHOLOGUE AFUA_2G15630)-RELATED"/>
    <property type="match status" value="1"/>
</dbReference>
<evidence type="ECO:0000313" key="7">
    <source>
        <dbReference type="Proteomes" id="UP001204562"/>
    </source>
</evidence>
<dbReference type="GO" id="GO:0003824">
    <property type="term" value="F:catalytic activity"/>
    <property type="evidence" value="ECO:0007669"/>
    <property type="project" value="InterPro"/>
</dbReference>
<evidence type="ECO:0000256" key="5">
    <source>
        <dbReference type="PIRSR" id="PIRSR004869-50"/>
    </source>
</evidence>
<name>A0AAW5JGE4_9FIRM</name>
<dbReference type="SFLD" id="SFLDG01099">
    <property type="entry name" value="Uncharacterised_Radical_SAM_Su"/>
    <property type="match status" value="1"/>
</dbReference>
<dbReference type="SFLD" id="SFLDS00029">
    <property type="entry name" value="Radical_SAM"/>
    <property type="match status" value="1"/>
</dbReference>
<proteinExistence type="predicted"/>
<keyword evidence="2 5" id="KW-0479">Metal-binding</keyword>
<dbReference type="InterPro" id="IPR058240">
    <property type="entry name" value="rSAM_sf"/>
</dbReference>
<dbReference type="InterPro" id="IPR007197">
    <property type="entry name" value="rSAM"/>
</dbReference>
<comment type="caution">
    <text evidence="6">The sequence shown here is derived from an EMBL/GenBank/DDBJ whole genome shotgun (WGS) entry which is preliminary data.</text>
</comment>
<evidence type="ECO:0000256" key="4">
    <source>
        <dbReference type="ARBA" id="ARBA00023014"/>
    </source>
</evidence>
<dbReference type="InterPro" id="IPR013785">
    <property type="entry name" value="Aldolase_TIM"/>
</dbReference>
<dbReference type="InterPro" id="IPR016431">
    <property type="entry name" value="Pyrv-formate_lyase-activ_prd"/>
</dbReference>
<dbReference type="SUPFAM" id="SSF102114">
    <property type="entry name" value="Radical SAM enzymes"/>
    <property type="match status" value="1"/>
</dbReference>
<dbReference type="GO" id="GO:0046872">
    <property type="term" value="F:metal ion binding"/>
    <property type="evidence" value="ECO:0007669"/>
    <property type="project" value="UniProtKB-KW"/>
</dbReference>
<keyword evidence="3 5" id="KW-0408">Iron</keyword>
<dbReference type="InterPro" id="IPR040085">
    <property type="entry name" value="MJ0674-like"/>
</dbReference>
<feature type="binding site" evidence="5">
    <location>
        <position position="58"/>
    </location>
    <ligand>
        <name>[4Fe-4S] cluster</name>
        <dbReference type="ChEBI" id="CHEBI:49883"/>
        <note>4Fe-4S-S-AdoMet</note>
    </ligand>
</feature>
<dbReference type="RefSeq" id="WP_256302854.1">
    <property type="nucleotide sequence ID" value="NZ_JANFYS010000001.1"/>
</dbReference>
<dbReference type="EMBL" id="JANFYS010000001">
    <property type="protein sequence ID" value="MCQ4768918.1"/>
    <property type="molecule type" value="Genomic_DNA"/>
</dbReference>
<accession>A0AAW5JGE4</accession>
<evidence type="ECO:0000256" key="1">
    <source>
        <dbReference type="ARBA" id="ARBA00022691"/>
    </source>
</evidence>